<organism evidence="1">
    <name type="scientific">Cyanothece sp. (strain PCC 7425 / ATCC 29141)</name>
    <dbReference type="NCBI Taxonomy" id="395961"/>
    <lineage>
        <taxon>Bacteria</taxon>
        <taxon>Bacillati</taxon>
        <taxon>Cyanobacteriota</taxon>
        <taxon>Cyanophyceae</taxon>
        <taxon>Gomontiellales</taxon>
        <taxon>Cyanothecaceae</taxon>
        <taxon>Cyanothece</taxon>
    </lineage>
</organism>
<name>B8HP96_CYAP4</name>
<proteinExistence type="predicted"/>
<dbReference type="HOGENOM" id="CLU_3006644_0_0_3"/>
<gene>
    <name evidence="1" type="ordered locus">Cyan7425_5059</name>
</gene>
<evidence type="ECO:0000313" key="1">
    <source>
        <dbReference type="EMBL" id="ACL47356.1"/>
    </source>
</evidence>
<dbReference type="KEGG" id="cyn:Cyan7425_5059"/>
<accession>B8HP96</accession>
<sequence>MELLNLLKSIQYSRTITAEQENLLKTLIWSPDVEIEELDLLNQVVQQLLNQEIVAV</sequence>
<dbReference type="AlphaFoldDB" id="B8HP96"/>
<protein>
    <submittedName>
        <fullName evidence="1">Uncharacterized protein</fullName>
    </submittedName>
</protein>
<reference evidence="1" key="1">
    <citation type="submission" date="2009-01" db="EMBL/GenBank/DDBJ databases">
        <title>Complete sequence of chromosome Cyanothece sp. PCC 7425.</title>
        <authorList>
            <consortium name="US DOE Joint Genome Institute"/>
            <person name="Lucas S."/>
            <person name="Copeland A."/>
            <person name="Lapidus A."/>
            <person name="Glavina del Rio T."/>
            <person name="Dalin E."/>
            <person name="Tice H."/>
            <person name="Bruce D."/>
            <person name="Goodwin L."/>
            <person name="Pitluck S."/>
            <person name="Sims D."/>
            <person name="Meineke L."/>
            <person name="Brettin T."/>
            <person name="Detter J.C."/>
            <person name="Han C."/>
            <person name="Larimer F."/>
            <person name="Land M."/>
            <person name="Hauser L."/>
            <person name="Kyrpides N."/>
            <person name="Ovchinnikova G."/>
            <person name="Liberton M."/>
            <person name="Stoeckel J."/>
            <person name="Banerjee A."/>
            <person name="Singh A."/>
            <person name="Page L."/>
            <person name="Sato H."/>
            <person name="Zhao L."/>
            <person name="Sherman L."/>
            <person name="Pakrasi H."/>
            <person name="Richardson P."/>
        </authorList>
    </citation>
    <scope>NUCLEOTIDE SEQUENCE</scope>
    <source>
        <strain evidence="1">PCC 7425</strain>
    </source>
</reference>
<dbReference type="EMBL" id="CP001344">
    <property type="protein sequence ID" value="ACL47356.1"/>
    <property type="molecule type" value="Genomic_DNA"/>
</dbReference>